<dbReference type="GO" id="GO:0140664">
    <property type="term" value="F:ATP-dependent DNA damage sensor activity"/>
    <property type="evidence" value="ECO:0007669"/>
    <property type="project" value="InterPro"/>
</dbReference>
<feature type="domain" description="Smr" evidence="9">
    <location>
        <begin position="708"/>
        <end position="782"/>
    </location>
</feature>
<dbReference type="PROSITE" id="PS50828">
    <property type="entry name" value="SMR"/>
    <property type="match status" value="1"/>
</dbReference>
<dbReference type="FunFam" id="3.40.50.300:FF:000830">
    <property type="entry name" value="Endonuclease MutS2"/>
    <property type="match status" value="1"/>
</dbReference>
<comment type="similarity">
    <text evidence="7">Belongs to the DNA mismatch repair MutS family. MutS2 subfamily.</text>
</comment>
<feature type="binding site" evidence="7">
    <location>
        <begin position="333"/>
        <end position="340"/>
    </location>
    <ligand>
        <name>ATP</name>
        <dbReference type="ChEBI" id="CHEBI:30616"/>
    </ligand>
</feature>
<dbReference type="GO" id="GO:0072344">
    <property type="term" value="P:rescue of stalled ribosome"/>
    <property type="evidence" value="ECO:0007669"/>
    <property type="project" value="UniProtKB-UniRule"/>
</dbReference>
<dbReference type="Gene3D" id="3.30.1370.110">
    <property type="match status" value="1"/>
</dbReference>
<comment type="function">
    <text evidence="7">Acts as a ribosome collision sensor, splitting the ribosome into its 2 subunits. Detects stalled/collided 70S ribosomes which it binds and splits by an ATP-hydrolysis driven conformational change. Acts upstream of the ribosome quality control system (RQC), a ribosome-associated complex that mediates the extraction of incompletely synthesized nascent chains from stalled ribosomes and their subsequent degradation. Probably generates substrates for RQC.</text>
</comment>
<dbReference type="Pfam" id="PF01713">
    <property type="entry name" value="Smr"/>
    <property type="match status" value="1"/>
</dbReference>
<dbReference type="InterPro" id="IPR005747">
    <property type="entry name" value="MutS2"/>
</dbReference>
<evidence type="ECO:0000256" key="8">
    <source>
        <dbReference type="SAM" id="Coils"/>
    </source>
</evidence>
<dbReference type="PANTHER" id="PTHR48466">
    <property type="entry name" value="OS10G0509000 PROTEIN-RELATED"/>
    <property type="match status" value="1"/>
</dbReference>
<keyword evidence="11" id="KW-1185">Reference proteome</keyword>
<dbReference type="EC" id="3.6.4.-" evidence="7"/>
<evidence type="ECO:0000256" key="6">
    <source>
        <dbReference type="ARBA" id="ARBA00023125"/>
    </source>
</evidence>
<gene>
    <name evidence="7" type="primary">mutS2</name>
    <name evidence="7" type="synonym">rqcU</name>
    <name evidence="10" type="ordered locus">SpiGrapes_0335</name>
</gene>
<dbReference type="InterPro" id="IPR000432">
    <property type="entry name" value="DNA_mismatch_repair_MutS_C"/>
</dbReference>
<dbReference type="KEGG" id="sgp:SpiGrapes_0335"/>
<dbReference type="HAMAP" id="MF_00092">
    <property type="entry name" value="MutS2"/>
    <property type="match status" value="1"/>
</dbReference>
<keyword evidence="3 7" id="KW-0378">Hydrolase</keyword>
<dbReference type="InterPro" id="IPR027417">
    <property type="entry name" value="P-loop_NTPase"/>
</dbReference>
<dbReference type="GO" id="GO:0043023">
    <property type="term" value="F:ribosomal large subunit binding"/>
    <property type="evidence" value="ECO:0007669"/>
    <property type="project" value="UniProtKB-UniRule"/>
</dbReference>
<accession>G8QVG0</accession>
<dbReference type="PIRSF" id="PIRSF005814">
    <property type="entry name" value="MutS_YshD"/>
    <property type="match status" value="1"/>
</dbReference>
<dbReference type="InterPro" id="IPR045076">
    <property type="entry name" value="MutS"/>
</dbReference>
<keyword evidence="5 7" id="KW-0694">RNA-binding</keyword>
<dbReference type="GO" id="GO:0006298">
    <property type="term" value="P:mismatch repair"/>
    <property type="evidence" value="ECO:0007669"/>
    <property type="project" value="InterPro"/>
</dbReference>
<sequence>MKEKSIKELGFPLVLKKIEGCALGNDGVKALQGFSFLTEKADLAERQGKVGAFCRLLGSPTIELPVSFDDISPVFDILDNPLRSLDGSLMYSVANYIESAKVLHTFCTSTLENNEQLPPIKDLLGDQIDPLLISLSMEIQAVLENSGQVKESHPAIRALKQKVEGAKQDRSRFSHEFITTNNALVQSDQGAFRDGRLVIPVRNDRRTEVKGFINSASTSGNTVFMEPYRLVEMNNAVVMAENQILVEIAKILSELNGKIKCRAYELRKLQKQVSFADALYAIARYAVLTQASATDLSSNKCNLLGARHPLLGSKAVPINVSLDDKVKAVVITGPNAGGKTVTIKTVGLLSLLNQFTGYIPALEGSSLPLFDDIYTDIGDEQSIEESLSTFSGHMKQVGFILQHMTDRSLIILDELGSGTDPVEGASLARATLEYCIEKAKLSFVTSHHGVLKQFAYAKDSVINASMEFDENSHHPTFRVINGIPGDSHALDTARAMNLPKEVVDKAQQYLGSEAIQIGEIIKGLERKKQDADLRERHIEERYTALQQQVRDIQLKELKLRQESLLLKEEQASQLARFMRDKRKELENLVADLRTGEITREKTKKVKAYVSSLEDKHALTESQIESEKGMIEPHRQAGHIQFKEQMDVLCGTAKREGRIIRRAAKDSWIVAIGTMKFTMKEQDLSLPKRDKKKVKVLYQSDAPMPKMVIDVRGMNLEETLAALDGQIESALVHGMTTFSVIHGFGDGILSRGIGDYLKKHPRVSDFRFALPEDGGMGKTYIML</sequence>
<dbReference type="SUPFAM" id="SSF48334">
    <property type="entry name" value="DNA repair protein MutS, domain III"/>
    <property type="match status" value="1"/>
</dbReference>
<dbReference type="InterPro" id="IPR002625">
    <property type="entry name" value="Smr_dom"/>
</dbReference>
<dbReference type="GO" id="GO:0030983">
    <property type="term" value="F:mismatched DNA binding"/>
    <property type="evidence" value="ECO:0007669"/>
    <property type="project" value="InterPro"/>
</dbReference>
<dbReference type="InterPro" id="IPR036187">
    <property type="entry name" value="DNA_mismatch_repair_MutS_sf"/>
</dbReference>
<evidence type="ECO:0000256" key="5">
    <source>
        <dbReference type="ARBA" id="ARBA00022884"/>
    </source>
</evidence>
<name>G8QVG0_SPHPG</name>
<evidence type="ECO:0000256" key="2">
    <source>
        <dbReference type="ARBA" id="ARBA00022741"/>
    </source>
</evidence>
<dbReference type="Pfam" id="PF00488">
    <property type="entry name" value="MutS_V"/>
    <property type="match status" value="1"/>
</dbReference>
<dbReference type="EC" id="3.1.-.-" evidence="7"/>
<protein>
    <recommendedName>
        <fullName evidence="7">Endonuclease MutS2</fullName>
        <ecNumber evidence="7">3.1.-.-</ecNumber>
    </recommendedName>
    <alternativeName>
        <fullName evidence="7">Ribosome-associated protein quality control-upstream factor</fullName>
        <shortName evidence="7">RQC-upstream factor</shortName>
        <shortName evidence="7">RqcU</shortName>
        <ecNumber evidence="7">3.6.4.-</ecNumber>
    </alternativeName>
</protein>
<dbReference type="PROSITE" id="PS00486">
    <property type="entry name" value="DNA_MISMATCH_REPAIR_2"/>
    <property type="match status" value="1"/>
</dbReference>
<evidence type="ECO:0000259" key="9">
    <source>
        <dbReference type="PROSITE" id="PS50828"/>
    </source>
</evidence>
<dbReference type="STRING" id="158190.SpiGrapes_0335"/>
<dbReference type="GO" id="GO:0045910">
    <property type="term" value="P:negative regulation of DNA recombination"/>
    <property type="evidence" value="ECO:0007669"/>
    <property type="project" value="InterPro"/>
</dbReference>
<dbReference type="SUPFAM" id="SSF160443">
    <property type="entry name" value="SMR domain-like"/>
    <property type="match status" value="1"/>
</dbReference>
<dbReference type="GO" id="GO:0005524">
    <property type="term" value="F:ATP binding"/>
    <property type="evidence" value="ECO:0007669"/>
    <property type="project" value="UniProtKB-UniRule"/>
</dbReference>
<evidence type="ECO:0000256" key="4">
    <source>
        <dbReference type="ARBA" id="ARBA00022840"/>
    </source>
</evidence>
<keyword evidence="7" id="KW-0540">Nuclease</keyword>
<evidence type="ECO:0000256" key="3">
    <source>
        <dbReference type="ARBA" id="ARBA00022801"/>
    </source>
</evidence>
<evidence type="ECO:0000313" key="11">
    <source>
        <dbReference type="Proteomes" id="UP000005632"/>
    </source>
</evidence>
<dbReference type="AlphaFoldDB" id="G8QVG0"/>
<dbReference type="GO" id="GO:0019843">
    <property type="term" value="F:rRNA binding"/>
    <property type="evidence" value="ECO:0007669"/>
    <property type="project" value="UniProtKB-UniRule"/>
</dbReference>
<comment type="function">
    <text evidence="7">Endonuclease that is involved in the suppression of homologous recombination and thus may have a key role in the control of bacterial genetic diversity.</text>
</comment>
<keyword evidence="8" id="KW-0175">Coiled coil</keyword>
<dbReference type="OrthoDB" id="9808166at2"/>
<dbReference type="SMART" id="SM00463">
    <property type="entry name" value="SMR"/>
    <property type="match status" value="1"/>
</dbReference>
<keyword evidence="1 7" id="KW-0699">rRNA-binding</keyword>
<organism evidence="10 11">
    <name type="scientific">Sphaerochaeta pleomorpha (strain ATCC BAA-1885 / DSM 22778 / Grapes)</name>
    <dbReference type="NCBI Taxonomy" id="158190"/>
    <lineage>
        <taxon>Bacteria</taxon>
        <taxon>Pseudomonadati</taxon>
        <taxon>Spirochaetota</taxon>
        <taxon>Spirochaetia</taxon>
        <taxon>Spirochaetales</taxon>
        <taxon>Sphaerochaetaceae</taxon>
        <taxon>Sphaerochaeta</taxon>
    </lineage>
</organism>
<dbReference type="PANTHER" id="PTHR48466:SF2">
    <property type="entry name" value="OS10G0509000 PROTEIN"/>
    <property type="match status" value="1"/>
</dbReference>
<keyword evidence="2 7" id="KW-0547">Nucleotide-binding</keyword>
<evidence type="ECO:0000256" key="1">
    <source>
        <dbReference type="ARBA" id="ARBA00022730"/>
    </source>
</evidence>
<dbReference type="SUPFAM" id="SSF52540">
    <property type="entry name" value="P-loop containing nucleoside triphosphate hydrolases"/>
    <property type="match status" value="1"/>
</dbReference>
<dbReference type="Gene3D" id="3.40.50.300">
    <property type="entry name" value="P-loop containing nucleotide triphosphate hydrolases"/>
    <property type="match status" value="1"/>
</dbReference>
<dbReference type="GO" id="GO:0016887">
    <property type="term" value="F:ATP hydrolysis activity"/>
    <property type="evidence" value="ECO:0007669"/>
    <property type="project" value="InterPro"/>
</dbReference>
<dbReference type="EMBL" id="CP003155">
    <property type="protein sequence ID" value="AEV28193.1"/>
    <property type="molecule type" value="Genomic_DNA"/>
</dbReference>
<dbReference type="eggNOG" id="COG1193">
    <property type="taxonomic scope" value="Bacteria"/>
</dbReference>
<reference evidence="10 11" key="1">
    <citation type="submission" date="2011-11" db="EMBL/GenBank/DDBJ databases">
        <title>Complete sequence of Spirochaeta sp. grapes.</title>
        <authorList>
            <consortium name="US DOE Joint Genome Institute"/>
            <person name="Lucas S."/>
            <person name="Han J."/>
            <person name="Lapidus A."/>
            <person name="Cheng J.-F."/>
            <person name="Goodwin L."/>
            <person name="Pitluck S."/>
            <person name="Peters L."/>
            <person name="Ovchinnikova G."/>
            <person name="Munk A.C."/>
            <person name="Detter J.C."/>
            <person name="Han C."/>
            <person name="Tapia R."/>
            <person name="Land M."/>
            <person name="Hauser L."/>
            <person name="Kyrpides N."/>
            <person name="Ivanova N."/>
            <person name="Pagani I."/>
            <person name="Ritalahtilisa K."/>
            <person name="Loeffler F."/>
            <person name="Woyke T."/>
        </authorList>
    </citation>
    <scope>NUCLEOTIDE SEQUENCE [LARGE SCALE GENOMIC DNA]</scope>
    <source>
        <strain evidence="11">ATCC BAA-1885 / DSM 22778 / Grapes</strain>
    </source>
</reference>
<evidence type="ECO:0000256" key="7">
    <source>
        <dbReference type="HAMAP-Rule" id="MF_00092"/>
    </source>
</evidence>
<dbReference type="SMART" id="SM00534">
    <property type="entry name" value="MUTSac"/>
    <property type="match status" value="1"/>
</dbReference>
<dbReference type="NCBIfam" id="TIGR01069">
    <property type="entry name" value="mutS2"/>
    <property type="match status" value="1"/>
</dbReference>
<keyword evidence="7" id="KW-0255">Endonuclease</keyword>
<keyword evidence="4 7" id="KW-0067">ATP-binding</keyword>
<proteinExistence type="inferred from homology"/>
<keyword evidence="6 7" id="KW-0238">DNA-binding</keyword>
<dbReference type="HOGENOM" id="CLU_011252_2_1_12"/>
<comment type="subunit">
    <text evidence="7">Homodimer. Binds to stalled ribosomes, contacting rRNA.</text>
</comment>
<dbReference type="InterPro" id="IPR036063">
    <property type="entry name" value="Smr_dom_sf"/>
</dbReference>
<feature type="coiled-coil region" evidence="8">
    <location>
        <begin position="521"/>
        <end position="588"/>
    </location>
</feature>
<dbReference type="Proteomes" id="UP000005632">
    <property type="component" value="Chromosome"/>
</dbReference>
<dbReference type="RefSeq" id="WP_014269042.1">
    <property type="nucleotide sequence ID" value="NC_016633.1"/>
</dbReference>
<evidence type="ECO:0000313" key="10">
    <source>
        <dbReference type="EMBL" id="AEV28193.1"/>
    </source>
</evidence>
<dbReference type="GO" id="GO:0004519">
    <property type="term" value="F:endonuclease activity"/>
    <property type="evidence" value="ECO:0007669"/>
    <property type="project" value="UniProtKB-UniRule"/>
</dbReference>